<evidence type="ECO:0000313" key="1">
    <source>
        <dbReference type="EMBL" id="KAI3703480.1"/>
    </source>
</evidence>
<organism evidence="1 2">
    <name type="scientific">Smallanthus sonchifolius</name>
    <dbReference type="NCBI Taxonomy" id="185202"/>
    <lineage>
        <taxon>Eukaryota</taxon>
        <taxon>Viridiplantae</taxon>
        <taxon>Streptophyta</taxon>
        <taxon>Embryophyta</taxon>
        <taxon>Tracheophyta</taxon>
        <taxon>Spermatophyta</taxon>
        <taxon>Magnoliopsida</taxon>
        <taxon>eudicotyledons</taxon>
        <taxon>Gunneridae</taxon>
        <taxon>Pentapetalae</taxon>
        <taxon>asterids</taxon>
        <taxon>campanulids</taxon>
        <taxon>Asterales</taxon>
        <taxon>Asteraceae</taxon>
        <taxon>Asteroideae</taxon>
        <taxon>Heliantheae alliance</taxon>
        <taxon>Millerieae</taxon>
        <taxon>Smallanthus</taxon>
    </lineage>
</organism>
<sequence>MAKCLNPGFNHPRGYDGGPENIKFGSLQMFVKNCGSCEDMGPRDFPVEEVHKITVLDIRTANADRHAGNILLNREGGHIVLTPVDHGYCLPENFKDCTFDWLYWPQSREPYSKQALDYINSLDAEQDIALLSAYGWDLSLECARTLRVSTMLLKKGAANGLSPFAIGRIMCRETVNKESMIEKMVQKAHDSMLMGMNEAEFLETVSNMLDFELENMCV</sequence>
<accession>A0ACB9A506</accession>
<protein>
    <submittedName>
        <fullName evidence="1">Uncharacterized protein</fullName>
    </submittedName>
</protein>
<comment type="caution">
    <text evidence="1">The sequence shown here is derived from an EMBL/GenBank/DDBJ whole genome shotgun (WGS) entry which is preliminary data.</text>
</comment>
<proteinExistence type="predicted"/>
<name>A0ACB9A506_9ASTR</name>
<evidence type="ECO:0000313" key="2">
    <source>
        <dbReference type="Proteomes" id="UP001056120"/>
    </source>
</evidence>
<dbReference type="EMBL" id="CM042042">
    <property type="protein sequence ID" value="KAI3703480.1"/>
    <property type="molecule type" value="Genomic_DNA"/>
</dbReference>
<dbReference type="Proteomes" id="UP001056120">
    <property type="component" value="Linkage Group LG25"/>
</dbReference>
<reference evidence="2" key="1">
    <citation type="journal article" date="2022" name="Mol. Ecol. Resour.">
        <title>The genomes of chicory, endive, great burdock and yacon provide insights into Asteraceae palaeo-polyploidization history and plant inulin production.</title>
        <authorList>
            <person name="Fan W."/>
            <person name="Wang S."/>
            <person name="Wang H."/>
            <person name="Wang A."/>
            <person name="Jiang F."/>
            <person name="Liu H."/>
            <person name="Zhao H."/>
            <person name="Xu D."/>
            <person name="Zhang Y."/>
        </authorList>
    </citation>
    <scope>NUCLEOTIDE SEQUENCE [LARGE SCALE GENOMIC DNA]</scope>
    <source>
        <strain evidence="2">cv. Yunnan</strain>
    </source>
</reference>
<gene>
    <name evidence="1" type="ORF">L1987_73582</name>
</gene>
<reference evidence="1 2" key="2">
    <citation type="journal article" date="2022" name="Mol. Ecol. Resour.">
        <title>The genomes of chicory, endive, great burdock and yacon provide insights into Asteraceae paleo-polyploidization history and plant inulin production.</title>
        <authorList>
            <person name="Fan W."/>
            <person name="Wang S."/>
            <person name="Wang H."/>
            <person name="Wang A."/>
            <person name="Jiang F."/>
            <person name="Liu H."/>
            <person name="Zhao H."/>
            <person name="Xu D."/>
            <person name="Zhang Y."/>
        </authorList>
    </citation>
    <scope>NUCLEOTIDE SEQUENCE [LARGE SCALE GENOMIC DNA]</scope>
    <source>
        <strain evidence="2">cv. Yunnan</strain>
        <tissue evidence="1">Leaves</tissue>
    </source>
</reference>
<keyword evidence="2" id="KW-1185">Reference proteome</keyword>